<dbReference type="Proteomes" id="UP000237105">
    <property type="component" value="Unassembled WGS sequence"/>
</dbReference>
<dbReference type="EMBL" id="JXTB01000070">
    <property type="protein sequence ID" value="PON67581.1"/>
    <property type="molecule type" value="Genomic_DNA"/>
</dbReference>
<evidence type="ECO:0000313" key="2">
    <source>
        <dbReference type="Proteomes" id="UP000237105"/>
    </source>
</evidence>
<name>A0A2P5D2Q8_PARAD</name>
<sequence>MSLICLEVFGINYDFVRLPKAMKIKAGVVPAPEDPPNQFRQQVYPEVDSLSPISETRSKRIKLRN</sequence>
<organism evidence="1 2">
    <name type="scientific">Parasponia andersonii</name>
    <name type="common">Sponia andersonii</name>
    <dbReference type="NCBI Taxonomy" id="3476"/>
    <lineage>
        <taxon>Eukaryota</taxon>
        <taxon>Viridiplantae</taxon>
        <taxon>Streptophyta</taxon>
        <taxon>Embryophyta</taxon>
        <taxon>Tracheophyta</taxon>
        <taxon>Spermatophyta</taxon>
        <taxon>Magnoliopsida</taxon>
        <taxon>eudicotyledons</taxon>
        <taxon>Gunneridae</taxon>
        <taxon>Pentapetalae</taxon>
        <taxon>rosids</taxon>
        <taxon>fabids</taxon>
        <taxon>Rosales</taxon>
        <taxon>Cannabaceae</taxon>
        <taxon>Parasponia</taxon>
    </lineage>
</organism>
<accession>A0A2P5D2Q8</accession>
<reference evidence="2" key="1">
    <citation type="submission" date="2016-06" db="EMBL/GenBank/DDBJ databases">
        <title>Parallel loss of symbiosis genes in relatives of nitrogen-fixing non-legume Parasponia.</title>
        <authorList>
            <person name="Van Velzen R."/>
            <person name="Holmer R."/>
            <person name="Bu F."/>
            <person name="Rutten L."/>
            <person name="Van Zeijl A."/>
            <person name="Liu W."/>
            <person name="Santuari L."/>
            <person name="Cao Q."/>
            <person name="Sharma T."/>
            <person name="Shen D."/>
            <person name="Roswanjaya Y."/>
            <person name="Wardhani T."/>
            <person name="Kalhor M.S."/>
            <person name="Jansen J."/>
            <person name="Van den Hoogen J."/>
            <person name="Gungor B."/>
            <person name="Hartog M."/>
            <person name="Hontelez J."/>
            <person name="Verver J."/>
            <person name="Yang W.-C."/>
            <person name="Schijlen E."/>
            <person name="Repin R."/>
            <person name="Schilthuizen M."/>
            <person name="Schranz E."/>
            <person name="Heidstra R."/>
            <person name="Miyata K."/>
            <person name="Fedorova E."/>
            <person name="Kohlen W."/>
            <person name="Bisseling T."/>
            <person name="Smit S."/>
            <person name="Geurts R."/>
        </authorList>
    </citation>
    <scope>NUCLEOTIDE SEQUENCE [LARGE SCALE GENOMIC DNA]</scope>
    <source>
        <strain evidence="2">cv. WU1-14</strain>
    </source>
</reference>
<gene>
    <name evidence="1" type="ORF">PanWU01x14_102180</name>
</gene>
<evidence type="ECO:0000313" key="1">
    <source>
        <dbReference type="EMBL" id="PON67581.1"/>
    </source>
</evidence>
<dbReference type="AlphaFoldDB" id="A0A2P5D2Q8"/>
<proteinExistence type="predicted"/>
<protein>
    <submittedName>
        <fullName evidence="1">Uncharacterized protein</fullName>
    </submittedName>
</protein>
<keyword evidence="2" id="KW-1185">Reference proteome</keyword>
<comment type="caution">
    <text evidence="1">The sequence shown here is derived from an EMBL/GenBank/DDBJ whole genome shotgun (WGS) entry which is preliminary data.</text>
</comment>